<dbReference type="AlphaFoldDB" id="A0A9W6JFN1"/>
<reference evidence="1" key="2">
    <citation type="submission" date="2023-01" db="EMBL/GenBank/DDBJ databases">
        <authorList>
            <person name="Sun Q."/>
            <person name="Evtushenko L."/>
        </authorList>
    </citation>
    <scope>NUCLEOTIDE SEQUENCE</scope>
    <source>
        <strain evidence="1">VKM B-2484</strain>
    </source>
</reference>
<accession>A0A9W6JFN1</accession>
<evidence type="ECO:0000313" key="2">
    <source>
        <dbReference type="Proteomes" id="UP001143370"/>
    </source>
</evidence>
<evidence type="ECO:0008006" key="3">
    <source>
        <dbReference type="Google" id="ProtNLM"/>
    </source>
</evidence>
<dbReference type="RefSeq" id="WP_213371512.1">
    <property type="nucleotide sequence ID" value="NZ_BSFJ01000052.1"/>
</dbReference>
<comment type="caution">
    <text evidence="1">The sequence shown here is derived from an EMBL/GenBank/DDBJ whole genome shotgun (WGS) entry which is preliminary data.</text>
</comment>
<proteinExistence type="predicted"/>
<reference evidence="1" key="1">
    <citation type="journal article" date="2014" name="Int. J. Syst. Evol. Microbiol.">
        <title>Complete genome sequence of Corynebacterium casei LMG S-19264T (=DSM 44701T), isolated from a smear-ripened cheese.</title>
        <authorList>
            <consortium name="US DOE Joint Genome Institute (JGI-PGF)"/>
            <person name="Walter F."/>
            <person name="Albersmeier A."/>
            <person name="Kalinowski J."/>
            <person name="Ruckert C."/>
        </authorList>
    </citation>
    <scope>NUCLEOTIDE SEQUENCE</scope>
    <source>
        <strain evidence="1">VKM B-2484</strain>
    </source>
</reference>
<name>A0A9W6JFN1_9HYPH</name>
<dbReference type="Pfam" id="PF09684">
    <property type="entry name" value="Tail_P2_I"/>
    <property type="match status" value="1"/>
</dbReference>
<sequence length="391" mass="42440">MSAHDAAQLLPTSAHVYERTLARAVDTTDVVGPSIDALHGLKILNPPASFLPYLVWEYGLGMLSPYVPNLYDLIREGVDWQRVRGTPAAVDMALGWVGYEAAIEYAPVRRRWWNCCQLGLDRVRDDEADLIRIDGLTWLSIPLRSDFWRAYAGYDVRALEYSEGRWSEAMWSDDSGVVIDGARAKWSFGRRVDIVHDITAEDLAALGIPDPWALEVDGEPLTLDGEPLRFVPTEADLTWGDLTWGDFSWAGEATQAVSASLLAATGAGPAWAAFKDAAGEVLFYRRARVRRAVVAATGGVYAVGASRFSPATGLATDLYIEAMTDFGEGFGSVAASVGFVLSAHPAAGCKPGLAHLEPGELEPAGPIIAEVPVTIEFGRTVRERVACLLRF</sequence>
<dbReference type="EMBL" id="BSFJ01000052">
    <property type="protein sequence ID" value="GLK74678.1"/>
    <property type="molecule type" value="Genomic_DNA"/>
</dbReference>
<keyword evidence="2" id="KW-1185">Reference proteome</keyword>
<dbReference type="InterPro" id="IPR006521">
    <property type="entry name" value="Tail_protein_I"/>
</dbReference>
<organism evidence="1 2">
    <name type="scientific">Ancylobacter dichloromethanicus</name>
    <dbReference type="NCBI Taxonomy" id="518825"/>
    <lineage>
        <taxon>Bacteria</taxon>
        <taxon>Pseudomonadati</taxon>
        <taxon>Pseudomonadota</taxon>
        <taxon>Alphaproteobacteria</taxon>
        <taxon>Hyphomicrobiales</taxon>
        <taxon>Xanthobacteraceae</taxon>
        <taxon>Ancylobacter</taxon>
    </lineage>
</organism>
<protein>
    <recommendedName>
        <fullName evidence="3">Phage tail protein (Tail_P2_I)</fullName>
    </recommendedName>
</protein>
<dbReference type="Proteomes" id="UP001143370">
    <property type="component" value="Unassembled WGS sequence"/>
</dbReference>
<evidence type="ECO:0000313" key="1">
    <source>
        <dbReference type="EMBL" id="GLK74678.1"/>
    </source>
</evidence>
<gene>
    <name evidence="1" type="ORF">GCM10017643_47970</name>
</gene>